<name>A0A154PHS6_DUFNO</name>
<dbReference type="GO" id="GO:0004519">
    <property type="term" value="F:endonuclease activity"/>
    <property type="evidence" value="ECO:0007669"/>
    <property type="project" value="InterPro"/>
</dbReference>
<dbReference type="GO" id="GO:0000470">
    <property type="term" value="P:maturation of LSU-rRNA"/>
    <property type="evidence" value="ECO:0007669"/>
    <property type="project" value="TreeGrafter"/>
</dbReference>
<keyword evidence="2" id="KW-1185">Reference proteome</keyword>
<feature type="non-terminal residue" evidence="1">
    <location>
        <position position="1"/>
    </location>
</feature>
<accession>A0A154PHS6</accession>
<dbReference type="GO" id="GO:0090730">
    <property type="term" value="C:Las1 complex"/>
    <property type="evidence" value="ECO:0007669"/>
    <property type="project" value="InterPro"/>
</dbReference>
<dbReference type="PANTHER" id="PTHR15002">
    <property type="entry name" value="RIBOSOMAL BIOGENESIS PROTEIN LAS1L"/>
    <property type="match status" value="1"/>
</dbReference>
<dbReference type="GO" id="GO:0030687">
    <property type="term" value="C:preribosome, large subunit precursor"/>
    <property type="evidence" value="ECO:0007669"/>
    <property type="project" value="TreeGrafter"/>
</dbReference>
<protein>
    <submittedName>
        <fullName evidence="1">Ribosomal biogenesis protein LAS1L</fullName>
    </submittedName>
</protein>
<dbReference type="InterPro" id="IPR007174">
    <property type="entry name" value="Las1"/>
</dbReference>
<evidence type="ECO:0000313" key="2">
    <source>
        <dbReference type="Proteomes" id="UP000076502"/>
    </source>
</evidence>
<dbReference type="Proteomes" id="UP000076502">
    <property type="component" value="Unassembled WGS sequence"/>
</dbReference>
<dbReference type="OrthoDB" id="10263222at2759"/>
<sequence>LTMALSVKLEGVKQVPWFSLTEWHQVYQQVYSNDTAEQTKAYEMLLAWKARVPKLPVGVDCTLSIMQVCLRDREWTPKINNGDLPISYENDLCLMYSTTIMRFLNHISNIGHTKQTSLFQIAKQLNIPEWIVNLRHDTAHGHELPSIGVLRIAINILLTWLHEEYWAAEAKRMKECVITNESVKEAQETEEVQEFSDLIELWTAISLYIHAGYSLVRDIPDPELKVTIQDLHSYASSLPEQDEENLENDNYAESATNNIKKDEKHTLVTARLILLSEISRYLNKKTIPNKKDVVCDVLFKSEAFLPNEDVLLIFVQEESTGNVLGNDLLPLDMLNFWEDIISLLYEKRIMKTLILGLLKLTNNEEADKHKKLLASLWISSLSYSFLKLDVAHCISRRLECELQLTNRKLPPKVFELKVKEEVENTYPHFKHVLWFNLSNVVLPCLTDINFLTKLILNVNEFSIKFIVPLLELAGPRIHEKKKQLLLNLVKIYTIGDTTEDESLNENQKTFTLEDVYNKHDDFVLNVNDQQNKSEERTSRFLADGKVRNTHWKLAFGNYKWAECPIGLLPWRIDSMEILEPLKTVSRQHNISALESEITPGIIDSKALKMQSQINWDDVLQKKKRLKRKHERRTADIIINRALETAKKQK</sequence>
<evidence type="ECO:0000313" key="1">
    <source>
        <dbReference type="EMBL" id="KZC10750.1"/>
    </source>
</evidence>
<gene>
    <name evidence="1" type="ORF">WN55_02239</name>
</gene>
<dbReference type="GO" id="GO:0000460">
    <property type="term" value="P:maturation of 5.8S rRNA"/>
    <property type="evidence" value="ECO:0007669"/>
    <property type="project" value="TreeGrafter"/>
</dbReference>
<dbReference type="PANTHER" id="PTHR15002:SF0">
    <property type="entry name" value="RIBOSOMAL BIOGENESIS PROTEIN LAS1L"/>
    <property type="match status" value="1"/>
</dbReference>
<reference evidence="1 2" key="1">
    <citation type="submission" date="2015-07" db="EMBL/GenBank/DDBJ databases">
        <title>The genome of Dufourea novaeangliae.</title>
        <authorList>
            <person name="Pan H."/>
            <person name="Kapheim K."/>
        </authorList>
    </citation>
    <scope>NUCLEOTIDE SEQUENCE [LARGE SCALE GENOMIC DNA]</scope>
    <source>
        <strain evidence="1">0120121106</strain>
        <tissue evidence="1">Whole body</tissue>
    </source>
</reference>
<dbReference type="EMBL" id="KQ434896">
    <property type="protein sequence ID" value="KZC10750.1"/>
    <property type="molecule type" value="Genomic_DNA"/>
</dbReference>
<proteinExistence type="predicted"/>
<dbReference type="STRING" id="178035.A0A154PHS6"/>
<organism evidence="1 2">
    <name type="scientific">Dufourea novaeangliae</name>
    <name type="common">Sweat bee</name>
    <dbReference type="NCBI Taxonomy" id="178035"/>
    <lineage>
        <taxon>Eukaryota</taxon>
        <taxon>Metazoa</taxon>
        <taxon>Ecdysozoa</taxon>
        <taxon>Arthropoda</taxon>
        <taxon>Hexapoda</taxon>
        <taxon>Insecta</taxon>
        <taxon>Pterygota</taxon>
        <taxon>Neoptera</taxon>
        <taxon>Endopterygota</taxon>
        <taxon>Hymenoptera</taxon>
        <taxon>Apocrita</taxon>
        <taxon>Aculeata</taxon>
        <taxon>Apoidea</taxon>
        <taxon>Anthophila</taxon>
        <taxon>Halictidae</taxon>
        <taxon>Rophitinae</taxon>
        <taxon>Dufourea</taxon>
    </lineage>
</organism>
<dbReference type="Pfam" id="PF04031">
    <property type="entry name" value="Las1"/>
    <property type="match status" value="1"/>
</dbReference>
<dbReference type="AlphaFoldDB" id="A0A154PHS6"/>